<evidence type="ECO:0000313" key="3">
    <source>
        <dbReference type="Proteomes" id="UP000708208"/>
    </source>
</evidence>
<name>A0A8J2Q6M0_9HEXA</name>
<evidence type="ECO:0000256" key="1">
    <source>
        <dbReference type="SAM" id="MobiDB-lite"/>
    </source>
</evidence>
<keyword evidence="3" id="KW-1185">Reference proteome</keyword>
<feature type="region of interest" description="Disordered" evidence="1">
    <location>
        <begin position="28"/>
        <end position="62"/>
    </location>
</feature>
<protein>
    <submittedName>
        <fullName evidence="2">Uncharacterized protein</fullName>
    </submittedName>
</protein>
<dbReference type="Proteomes" id="UP000708208">
    <property type="component" value="Unassembled WGS sequence"/>
</dbReference>
<feature type="compositionally biased region" description="Low complexity" evidence="1">
    <location>
        <begin position="29"/>
        <end position="40"/>
    </location>
</feature>
<evidence type="ECO:0000313" key="2">
    <source>
        <dbReference type="EMBL" id="CAG7836941.1"/>
    </source>
</evidence>
<organism evidence="2 3">
    <name type="scientific">Allacma fusca</name>
    <dbReference type="NCBI Taxonomy" id="39272"/>
    <lineage>
        <taxon>Eukaryota</taxon>
        <taxon>Metazoa</taxon>
        <taxon>Ecdysozoa</taxon>
        <taxon>Arthropoda</taxon>
        <taxon>Hexapoda</taxon>
        <taxon>Collembola</taxon>
        <taxon>Symphypleona</taxon>
        <taxon>Sminthuridae</taxon>
        <taxon>Allacma</taxon>
    </lineage>
</organism>
<gene>
    <name evidence="2" type="ORF">AFUS01_LOCUS46128</name>
</gene>
<dbReference type="EMBL" id="CAJVCH010571214">
    <property type="protein sequence ID" value="CAG7836941.1"/>
    <property type="molecule type" value="Genomic_DNA"/>
</dbReference>
<dbReference type="AlphaFoldDB" id="A0A8J2Q6M0"/>
<feature type="non-terminal residue" evidence="2">
    <location>
        <position position="1"/>
    </location>
</feature>
<accession>A0A8J2Q6M0</accession>
<proteinExistence type="predicted"/>
<reference evidence="2" key="1">
    <citation type="submission" date="2021-06" db="EMBL/GenBank/DDBJ databases">
        <authorList>
            <person name="Hodson N. C."/>
            <person name="Mongue J. A."/>
            <person name="Jaron S. K."/>
        </authorList>
    </citation>
    <scope>NUCLEOTIDE SEQUENCE</scope>
</reference>
<comment type="caution">
    <text evidence="2">The sequence shown here is derived from an EMBL/GenBank/DDBJ whole genome shotgun (WGS) entry which is preliminary data.</text>
</comment>
<sequence length="62" mass="7359">RPLYSCLEDFIFTLKWLIKNNEKKKQIASMESELRGSSSSVKYRKSIKMRQVADTGRRDPRH</sequence>